<dbReference type="Proteomes" id="UP000230423">
    <property type="component" value="Unassembled WGS sequence"/>
</dbReference>
<name>A0A2G9UZK8_TELCI</name>
<dbReference type="AlphaFoldDB" id="A0A2G9UZK8"/>
<dbReference type="OrthoDB" id="5965864at2759"/>
<accession>A0A2G9UZK8</accession>
<organism evidence="1 2">
    <name type="scientific">Teladorsagia circumcincta</name>
    <name type="common">Brown stomach worm</name>
    <name type="synonym">Ostertagia circumcincta</name>
    <dbReference type="NCBI Taxonomy" id="45464"/>
    <lineage>
        <taxon>Eukaryota</taxon>
        <taxon>Metazoa</taxon>
        <taxon>Ecdysozoa</taxon>
        <taxon>Nematoda</taxon>
        <taxon>Chromadorea</taxon>
        <taxon>Rhabditida</taxon>
        <taxon>Rhabditina</taxon>
        <taxon>Rhabditomorpha</taxon>
        <taxon>Strongyloidea</taxon>
        <taxon>Trichostrongylidae</taxon>
        <taxon>Teladorsagia</taxon>
    </lineage>
</organism>
<gene>
    <name evidence="1" type="ORF">TELCIR_02301</name>
</gene>
<protein>
    <submittedName>
        <fullName evidence="1">Uncharacterized protein</fullName>
    </submittedName>
</protein>
<sequence length="127" mass="14393">MMSAWKAKFTKTQTMSARGEGRRIFGMCNNFAYSVMLGAAQDILKRNSESNTPDANSTEHCVLGQDQFPQHCSECSWHRSRADLVKPPIWGYPAITPSELIVILQLLLARTAQMEQKMVKVWSDWKG</sequence>
<proteinExistence type="predicted"/>
<evidence type="ECO:0000313" key="1">
    <source>
        <dbReference type="EMBL" id="PIO75653.1"/>
    </source>
</evidence>
<dbReference type="EMBL" id="KZ345119">
    <property type="protein sequence ID" value="PIO75653.1"/>
    <property type="molecule type" value="Genomic_DNA"/>
</dbReference>
<reference evidence="1 2" key="1">
    <citation type="submission" date="2015-09" db="EMBL/GenBank/DDBJ databases">
        <title>Draft genome of the parasitic nematode Teladorsagia circumcincta isolate WARC Sus (inbred).</title>
        <authorList>
            <person name="Mitreva M."/>
        </authorList>
    </citation>
    <scope>NUCLEOTIDE SEQUENCE [LARGE SCALE GENOMIC DNA]</scope>
    <source>
        <strain evidence="1 2">S</strain>
    </source>
</reference>
<keyword evidence="2" id="KW-1185">Reference proteome</keyword>
<evidence type="ECO:0000313" key="2">
    <source>
        <dbReference type="Proteomes" id="UP000230423"/>
    </source>
</evidence>